<evidence type="ECO:0000256" key="1">
    <source>
        <dbReference type="SAM" id="SignalP"/>
    </source>
</evidence>
<reference evidence="2 3" key="1">
    <citation type="submission" date="2019-07" db="EMBL/GenBank/DDBJ databases">
        <authorList>
            <person name="Li J."/>
        </authorList>
    </citation>
    <scope>NUCLEOTIDE SEQUENCE [LARGE SCALE GENOMIC DNA]</scope>
    <source>
        <strain evidence="2 3">TKL69</strain>
    </source>
</reference>
<gene>
    <name evidence="2" type="ORF">FN924_08865</name>
</gene>
<evidence type="ECO:0000313" key="2">
    <source>
        <dbReference type="EMBL" id="QDP40274.1"/>
    </source>
</evidence>
<accession>A0A516KFV3</accession>
<keyword evidence="1" id="KW-0732">Signal</keyword>
<evidence type="ECO:0000313" key="3">
    <source>
        <dbReference type="Proteomes" id="UP000315215"/>
    </source>
</evidence>
<dbReference type="RefSeq" id="WP_143893691.1">
    <property type="nucleotide sequence ID" value="NZ_CP041666.1"/>
</dbReference>
<organism evidence="2 3">
    <name type="scientific">Radiobacillus deserti</name>
    <dbReference type="NCBI Taxonomy" id="2594883"/>
    <lineage>
        <taxon>Bacteria</taxon>
        <taxon>Bacillati</taxon>
        <taxon>Bacillota</taxon>
        <taxon>Bacilli</taxon>
        <taxon>Bacillales</taxon>
        <taxon>Bacillaceae</taxon>
        <taxon>Radiobacillus</taxon>
    </lineage>
</organism>
<keyword evidence="3" id="KW-1185">Reference proteome</keyword>
<feature type="chain" id="PRO_5021699625" evidence="1">
    <location>
        <begin position="27"/>
        <end position="222"/>
    </location>
</feature>
<proteinExistence type="predicted"/>
<name>A0A516KFV3_9BACI</name>
<dbReference type="EMBL" id="CP041666">
    <property type="protein sequence ID" value="QDP40274.1"/>
    <property type="molecule type" value="Genomic_DNA"/>
</dbReference>
<protein>
    <submittedName>
        <fullName evidence="2">Uncharacterized protein</fullName>
    </submittedName>
</protein>
<dbReference type="Proteomes" id="UP000315215">
    <property type="component" value="Chromosome"/>
</dbReference>
<dbReference type="AlphaFoldDB" id="A0A516KFV3"/>
<dbReference type="OrthoDB" id="9848298at2"/>
<dbReference type="KEGG" id="aqt:FN924_08865"/>
<feature type="signal peptide" evidence="1">
    <location>
        <begin position="1"/>
        <end position="26"/>
    </location>
</feature>
<sequence>MKKIRKFIVFIVTLSLFLTSSLPTHASKSTKSLTLTDDFEVKQTVDNGGIVHAQVITEDQINEIIYNPETGETYLDGKIIPMEVKKSFDESIELTLDRNQLIFPKAIATPPGAGGAKYLGTHVYDIPAGTLLSSAITLISIWTRVPASRIKQTLIWLVGTAVTQPLDKLLDVEIRQYRTSKKVKEGNMCYPQYKFKNFSQILYRSKRSNTFESSWFLGSRPC</sequence>